<feature type="region of interest" description="Disordered" evidence="1">
    <location>
        <begin position="144"/>
        <end position="190"/>
    </location>
</feature>
<protein>
    <submittedName>
        <fullName evidence="2">Uncharacterized protein</fullName>
    </submittedName>
</protein>
<sequence length="190" mass="20248">MAIYTPSVSSSGSYTAGADSTSTNHTCLADYCSSDSRLAIPTPPTPVWAYSTPPAPAQALVQVHDVYASPLVPAVAYTPTYTPIMIPAVTSPVASVTQCQCSMSAGRSCCCRRSRHRSRCHRRHRDRENDSPAALPVNPVVLPRIAQAPTPQPSPPLVPPQPTRILLEPPSAPINRPFRADFGTGYPGSD</sequence>
<reference evidence="2" key="1">
    <citation type="journal article" date="2019" name="Environ. Microbiol.">
        <title>Fungal ecological strategies reflected in gene transcription - a case study of two litter decomposers.</title>
        <authorList>
            <person name="Barbi F."/>
            <person name="Kohler A."/>
            <person name="Barry K."/>
            <person name="Baskaran P."/>
            <person name="Daum C."/>
            <person name="Fauchery L."/>
            <person name="Ihrmark K."/>
            <person name="Kuo A."/>
            <person name="LaButti K."/>
            <person name="Lipzen A."/>
            <person name="Morin E."/>
            <person name="Grigoriev I.V."/>
            <person name="Henrissat B."/>
            <person name="Lindahl B."/>
            <person name="Martin F."/>
        </authorList>
    </citation>
    <scope>NUCLEOTIDE SEQUENCE</scope>
    <source>
        <strain evidence="2">JB14</strain>
    </source>
</reference>
<organism evidence="2 3">
    <name type="scientific">Gymnopus androsaceus JB14</name>
    <dbReference type="NCBI Taxonomy" id="1447944"/>
    <lineage>
        <taxon>Eukaryota</taxon>
        <taxon>Fungi</taxon>
        <taxon>Dikarya</taxon>
        <taxon>Basidiomycota</taxon>
        <taxon>Agaricomycotina</taxon>
        <taxon>Agaricomycetes</taxon>
        <taxon>Agaricomycetidae</taxon>
        <taxon>Agaricales</taxon>
        <taxon>Marasmiineae</taxon>
        <taxon>Omphalotaceae</taxon>
        <taxon>Gymnopus</taxon>
    </lineage>
</organism>
<dbReference type="Proteomes" id="UP000799118">
    <property type="component" value="Unassembled WGS sequence"/>
</dbReference>
<keyword evidence="3" id="KW-1185">Reference proteome</keyword>
<feature type="compositionally biased region" description="Pro residues" evidence="1">
    <location>
        <begin position="150"/>
        <end position="162"/>
    </location>
</feature>
<dbReference type="EMBL" id="ML769674">
    <property type="protein sequence ID" value="KAE9389990.1"/>
    <property type="molecule type" value="Genomic_DNA"/>
</dbReference>
<dbReference type="AlphaFoldDB" id="A0A6A4GXA7"/>
<proteinExistence type="predicted"/>
<gene>
    <name evidence="2" type="ORF">BT96DRAFT_362623</name>
</gene>
<name>A0A6A4GXA7_9AGAR</name>
<evidence type="ECO:0000256" key="1">
    <source>
        <dbReference type="SAM" id="MobiDB-lite"/>
    </source>
</evidence>
<feature type="region of interest" description="Disordered" evidence="1">
    <location>
        <begin position="1"/>
        <end position="22"/>
    </location>
</feature>
<evidence type="ECO:0000313" key="3">
    <source>
        <dbReference type="Proteomes" id="UP000799118"/>
    </source>
</evidence>
<accession>A0A6A4GXA7</accession>
<evidence type="ECO:0000313" key="2">
    <source>
        <dbReference type="EMBL" id="KAE9389990.1"/>
    </source>
</evidence>